<dbReference type="InterPro" id="IPR001305">
    <property type="entry name" value="HSP_DnaJ_Cys-rich_dom"/>
</dbReference>
<dbReference type="InterPro" id="IPR001623">
    <property type="entry name" value="DnaJ_domain"/>
</dbReference>
<dbReference type="AlphaFoldDB" id="A0A8H7VK15"/>
<evidence type="ECO:0000259" key="9">
    <source>
        <dbReference type="PROSITE" id="PS51188"/>
    </source>
</evidence>
<dbReference type="InterPro" id="IPR012724">
    <property type="entry name" value="DnaJ"/>
</dbReference>
<gene>
    <name evidence="10" type="ORF">INT45_003392</name>
</gene>
<dbReference type="GO" id="GO:0008270">
    <property type="term" value="F:zinc ion binding"/>
    <property type="evidence" value="ECO:0007669"/>
    <property type="project" value="UniProtKB-KW"/>
</dbReference>
<dbReference type="PANTHER" id="PTHR43888">
    <property type="entry name" value="DNAJ-LIKE-2, ISOFORM A-RELATED"/>
    <property type="match status" value="1"/>
</dbReference>
<dbReference type="HAMAP" id="MF_01152">
    <property type="entry name" value="DnaJ"/>
    <property type="match status" value="1"/>
</dbReference>
<dbReference type="FunFam" id="2.60.260.20:FF:000013">
    <property type="entry name" value="DnaJ subfamily B member 11"/>
    <property type="match status" value="1"/>
</dbReference>
<feature type="domain" description="CR-type" evidence="9">
    <location>
        <begin position="149"/>
        <end position="232"/>
    </location>
</feature>
<dbReference type="CDD" id="cd10747">
    <property type="entry name" value="DnaJ_C"/>
    <property type="match status" value="1"/>
</dbReference>
<evidence type="ECO:0000256" key="5">
    <source>
        <dbReference type="ARBA" id="ARBA00023186"/>
    </source>
</evidence>
<evidence type="ECO:0000256" key="7">
    <source>
        <dbReference type="SAM" id="SignalP"/>
    </source>
</evidence>
<dbReference type="PROSITE" id="PS50076">
    <property type="entry name" value="DNAJ_2"/>
    <property type="match status" value="1"/>
</dbReference>
<dbReference type="Pfam" id="PF00684">
    <property type="entry name" value="DnaJ_CXXCXGXG"/>
    <property type="match status" value="1"/>
</dbReference>
<dbReference type="GO" id="GO:0005524">
    <property type="term" value="F:ATP binding"/>
    <property type="evidence" value="ECO:0007669"/>
    <property type="project" value="InterPro"/>
</dbReference>
<dbReference type="InterPro" id="IPR036869">
    <property type="entry name" value="J_dom_sf"/>
</dbReference>
<dbReference type="PRINTS" id="PR00625">
    <property type="entry name" value="JDOMAIN"/>
</dbReference>
<dbReference type="InterPro" id="IPR044713">
    <property type="entry name" value="DNJA1/2-like"/>
</dbReference>
<dbReference type="SUPFAM" id="SSF57938">
    <property type="entry name" value="DnaJ/Hsp40 cysteine-rich domain"/>
    <property type="match status" value="1"/>
</dbReference>
<feature type="signal peptide" evidence="7">
    <location>
        <begin position="1"/>
        <end position="19"/>
    </location>
</feature>
<accession>A0A8H7VK15</accession>
<dbReference type="SMART" id="SM00271">
    <property type="entry name" value="DnaJ"/>
    <property type="match status" value="1"/>
</dbReference>
<proteinExistence type="inferred from homology"/>
<name>A0A8H7VK15_9FUNG</name>
<protein>
    <submittedName>
        <fullName evidence="10">Uncharacterized protein</fullName>
    </submittedName>
</protein>
<dbReference type="GO" id="GO:0006457">
    <property type="term" value="P:protein folding"/>
    <property type="evidence" value="ECO:0007669"/>
    <property type="project" value="InterPro"/>
</dbReference>
<keyword evidence="3 6" id="KW-0863">Zinc-finger</keyword>
<evidence type="ECO:0000313" key="11">
    <source>
        <dbReference type="Proteomes" id="UP000646827"/>
    </source>
</evidence>
<dbReference type="GO" id="GO:0009408">
    <property type="term" value="P:response to heat"/>
    <property type="evidence" value="ECO:0007669"/>
    <property type="project" value="InterPro"/>
</dbReference>
<evidence type="ECO:0000259" key="8">
    <source>
        <dbReference type="PROSITE" id="PS50076"/>
    </source>
</evidence>
<dbReference type="FunFam" id="2.10.230.10:FF:000002">
    <property type="entry name" value="Molecular chaperone DnaJ"/>
    <property type="match status" value="1"/>
</dbReference>
<keyword evidence="2" id="KW-0677">Repeat</keyword>
<feature type="chain" id="PRO_5034471218" evidence="7">
    <location>
        <begin position="20"/>
        <end position="381"/>
    </location>
</feature>
<dbReference type="InterPro" id="IPR036410">
    <property type="entry name" value="HSP_DnaJ_Cys-rich_dom_sf"/>
</dbReference>
<dbReference type="InterPro" id="IPR018253">
    <property type="entry name" value="DnaJ_domain_CS"/>
</dbReference>
<dbReference type="Gene3D" id="2.10.230.10">
    <property type="entry name" value="Heat shock protein DnaJ, cysteine-rich domain"/>
    <property type="match status" value="1"/>
</dbReference>
<organism evidence="10 11">
    <name type="scientific">Circinella minor</name>
    <dbReference type="NCBI Taxonomy" id="1195481"/>
    <lineage>
        <taxon>Eukaryota</taxon>
        <taxon>Fungi</taxon>
        <taxon>Fungi incertae sedis</taxon>
        <taxon>Mucoromycota</taxon>
        <taxon>Mucoromycotina</taxon>
        <taxon>Mucoromycetes</taxon>
        <taxon>Mucorales</taxon>
        <taxon>Lichtheimiaceae</taxon>
        <taxon>Circinella</taxon>
    </lineage>
</organism>
<dbReference type="SUPFAM" id="SSF49493">
    <property type="entry name" value="HSP40/DnaJ peptide-binding domain"/>
    <property type="match status" value="2"/>
</dbReference>
<dbReference type="Gene3D" id="2.60.260.20">
    <property type="entry name" value="Urease metallochaperone UreE, N-terminal domain"/>
    <property type="match status" value="2"/>
</dbReference>
<evidence type="ECO:0000313" key="10">
    <source>
        <dbReference type="EMBL" id="KAG2221752.1"/>
    </source>
</evidence>
<dbReference type="InterPro" id="IPR008971">
    <property type="entry name" value="HSP40/DnaJ_pept-bd"/>
</dbReference>
<dbReference type="Pfam" id="PF01556">
    <property type="entry name" value="DnaJ_C"/>
    <property type="match status" value="1"/>
</dbReference>
<dbReference type="OrthoDB" id="550424at2759"/>
<dbReference type="PROSITE" id="PS00636">
    <property type="entry name" value="DNAJ_1"/>
    <property type="match status" value="1"/>
</dbReference>
<dbReference type="Gene3D" id="1.10.287.110">
    <property type="entry name" value="DnaJ domain"/>
    <property type="match status" value="1"/>
</dbReference>
<dbReference type="Proteomes" id="UP000646827">
    <property type="component" value="Unassembled WGS sequence"/>
</dbReference>
<feature type="domain" description="J" evidence="8">
    <location>
        <begin position="22"/>
        <end position="87"/>
    </location>
</feature>
<dbReference type="EMBL" id="JAEPRB010000100">
    <property type="protein sequence ID" value="KAG2221752.1"/>
    <property type="molecule type" value="Genomic_DNA"/>
</dbReference>
<keyword evidence="4 6" id="KW-0862">Zinc</keyword>
<sequence length="381" mass="42476">MRQFAIWLLLLVILIIVEAGKDYYNILDVPRDATKSQIKKHYKKLSRVYHPDKNPGNKDAEEKFMELSNAYEILMDDEKRGIYDRYGEEGLEQHKNGGGGGGFHNPFDMFAQFFGGGGGGFGGGRAQQERKGPDMQVELEVSLEDLYNGATVELDVSKQTVCDHCHGSGARRSEDIQTCQTCQGRGVTVTRVQLGPGMVQQFQQTCNQCGGKGKTIRATCPACKGHKVQRSNEQYTLSIEKGMKNGQTTVLEEEGDEYPDAIPGDIIFTISTVPHPLFDRQGDNLYTTQQITLIEALVGFEKTLKHLDDSVITLKRDGVTQYGFVQTIKGSGMPHFDHPNQHGDLFVEYKVVFPTSIDKDTVELLKQGAHFPTPELVHEEL</sequence>
<evidence type="ECO:0000256" key="3">
    <source>
        <dbReference type="ARBA" id="ARBA00022771"/>
    </source>
</evidence>
<dbReference type="InterPro" id="IPR002939">
    <property type="entry name" value="DnaJ_C"/>
</dbReference>
<comment type="caution">
    <text evidence="10">The sequence shown here is derived from an EMBL/GenBank/DDBJ whole genome shotgun (WGS) entry which is preliminary data.</text>
</comment>
<evidence type="ECO:0000256" key="2">
    <source>
        <dbReference type="ARBA" id="ARBA00022737"/>
    </source>
</evidence>
<keyword evidence="1 6" id="KW-0479">Metal-binding</keyword>
<dbReference type="CDD" id="cd06257">
    <property type="entry name" value="DnaJ"/>
    <property type="match status" value="1"/>
</dbReference>
<dbReference type="Pfam" id="PF00226">
    <property type="entry name" value="DnaJ"/>
    <property type="match status" value="1"/>
</dbReference>
<keyword evidence="7" id="KW-0732">Signal</keyword>
<evidence type="ECO:0000256" key="6">
    <source>
        <dbReference type="PROSITE-ProRule" id="PRU00546"/>
    </source>
</evidence>
<dbReference type="GO" id="GO:0051082">
    <property type="term" value="F:unfolded protein binding"/>
    <property type="evidence" value="ECO:0007669"/>
    <property type="project" value="InterPro"/>
</dbReference>
<keyword evidence="5" id="KW-0143">Chaperone</keyword>
<dbReference type="GO" id="GO:0030544">
    <property type="term" value="F:Hsp70 protein binding"/>
    <property type="evidence" value="ECO:0007669"/>
    <property type="project" value="InterPro"/>
</dbReference>
<evidence type="ECO:0000256" key="1">
    <source>
        <dbReference type="ARBA" id="ARBA00022723"/>
    </source>
</evidence>
<keyword evidence="11" id="KW-1185">Reference proteome</keyword>
<feature type="zinc finger region" description="CR-type" evidence="6">
    <location>
        <begin position="149"/>
        <end position="232"/>
    </location>
</feature>
<dbReference type="SUPFAM" id="SSF46565">
    <property type="entry name" value="Chaperone J-domain"/>
    <property type="match status" value="1"/>
</dbReference>
<evidence type="ECO:0000256" key="4">
    <source>
        <dbReference type="ARBA" id="ARBA00022833"/>
    </source>
</evidence>
<reference evidence="10 11" key="1">
    <citation type="submission" date="2020-12" db="EMBL/GenBank/DDBJ databases">
        <title>Metabolic potential, ecology and presence of endohyphal bacteria is reflected in genomic diversity of Mucoromycotina.</title>
        <authorList>
            <person name="Muszewska A."/>
            <person name="Okrasinska A."/>
            <person name="Steczkiewicz K."/>
            <person name="Drgas O."/>
            <person name="Orlowska M."/>
            <person name="Perlinska-Lenart U."/>
            <person name="Aleksandrzak-Piekarczyk T."/>
            <person name="Szatraj K."/>
            <person name="Zielenkiewicz U."/>
            <person name="Pilsyk S."/>
            <person name="Malc E."/>
            <person name="Mieczkowski P."/>
            <person name="Kruszewska J.S."/>
            <person name="Biernat P."/>
            <person name="Pawlowska J."/>
        </authorList>
    </citation>
    <scope>NUCLEOTIDE SEQUENCE [LARGE SCALE GENOMIC DNA]</scope>
    <source>
        <strain evidence="10 11">CBS 142.35</strain>
    </source>
</reference>
<dbReference type="PROSITE" id="PS51188">
    <property type="entry name" value="ZF_CR"/>
    <property type="match status" value="1"/>
</dbReference>